<protein>
    <submittedName>
        <fullName evidence="2 3">Uncharacterized protein LOC125776688</fullName>
    </submittedName>
</protein>
<accession>A0ABM3JAB6</accession>
<evidence type="ECO:0000313" key="1">
    <source>
        <dbReference type="Proteomes" id="UP001652620"/>
    </source>
</evidence>
<evidence type="ECO:0000313" key="2">
    <source>
        <dbReference type="RefSeq" id="XP_049306172.1"/>
    </source>
</evidence>
<sequence length="312" mass="36095">MVSQFPLDPMYLVDLGVCKKLLQLLIKKGNINVSKINEKITFLSNLVPSEFGRICRSLDEISNWKATEFRQFLLYIGIFVLKDCISSDHYYHFLLLHAGIRLLSCEKSYSTEANVAQQILQEFVDLFGNIYGDHLVSYNVHGLLHLTDCAKQFGSLDQFSAYKFEKNMQYLKKLINKPNKILQQLHLRLDERTNTNIEPNKTSKINFFNIEFKKEKDSYCFSEKLGPIKVITMSDESGCVMVSAHCFLDVENDFEEPLESSSGLGILVAKKLDKKVFKIKKDDIVYKYFSIPHEGKFLLIPILHHLFHKFSN</sequence>
<proteinExistence type="predicted"/>
<name>A0ABM3JAB6_BACDO</name>
<organism evidence="1 2">
    <name type="scientific">Bactrocera dorsalis</name>
    <name type="common">Oriental fruit fly</name>
    <name type="synonym">Dacus dorsalis</name>
    <dbReference type="NCBI Taxonomy" id="27457"/>
    <lineage>
        <taxon>Eukaryota</taxon>
        <taxon>Metazoa</taxon>
        <taxon>Ecdysozoa</taxon>
        <taxon>Arthropoda</taxon>
        <taxon>Hexapoda</taxon>
        <taxon>Insecta</taxon>
        <taxon>Pterygota</taxon>
        <taxon>Neoptera</taxon>
        <taxon>Endopterygota</taxon>
        <taxon>Diptera</taxon>
        <taxon>Brachycera</taxon>
        <taxon>Muscomorpha</taxon>
        <taxon>Tephritoidea</taxon>
        <taxon>Tephritidae</taxon>
        <taxon>Bactrocera</taxon>
        <taxon>Bactrocera</taxon>
    </lineage>
</organism>
<dbReference type="RefSeq" id="XP_049306173.1">
    <property type="nucleotide sequence ID" value="XM_049450216.1"/>
</dbReference>
<evidence type="ECO:0000313" key="3">
    <source>
        <dbReference type="RefSeq" id="XP_049306173.1"/>
    </source>
</evidence>
<reference evidence="1 2" key="1">
    <citation type="submission" date="2025-05" db="UniProtKB">
        <authorList>
            <consortium name="RefSeq"/>
        </authorList>
    </citation>
    <scope>NUCLEOTIDE SEQUENCE [LARGE SCALE GENOMIC DNA]</scope>
    <source>
        <tissue evidence="2 3">Adult</tissue>
    </source>
</reference>
<dbReference type="GeneID" id="125776688"/>
<dbReference type="PANTHER" id="PTHR33053">
    <property type="entry name" value="PROTEIN, PUTATIVE-RELATED"/>
    <property type="match status" value="1"/>
</dbReference>
<gene>
    <name evidence="2 3" type="primary">LOC125776688</name>
</gene>
<keyword evidence="1" id="KW-1185">Reference proteome</keyword>
<dbReference type="Proteomes" id="UP001652620">
    <property type="component" value="Chromosome 2"/>
</dbReference>
<dbReference type="RefSeq" id="XP_049306172.1">
    <property type="nucleotide sequence ID" value="XM_049450215.1"/>
</dbReference>